<accession>A0A6H0SIR4</accession>
<organism evidence="1 2">
    <name type="scientific">Glutamicibacter mishrai</name>
    <dbReference type="NCBI Taxonomy" id="1775880"/>
    <lineage>
        <taxon>Bacteria</taxon>
        <taxon>Bacillati</taxon>
        <taxon>Actinomycetota</taxon>
        <taxon>Actinomycetes</taxon>
        <taxon>Micrococcales</taxon>
        <taxon>Micrococcaceae</taxon>
        <taxon>Glutamicibacter</taxon>
    </lineage>
</organism>
<gene>
    <name evidence="1" type="ORF">D3791_03790</name>
</gene>
<dbReference type="Proteomes" id="UP000502331">
    <property type="component" value="Chromosome"/>
</dbReference>
<evidence type="ECO:0000313" key="1">
    <source>
        <dbReference type="EMBL" id="QIV86319.1"/>
    </source>
</evidence>
<reference evidence="1 2" key="1">
    <citation type="submission" date="2018-09" db="EMBL/GenBank/DDBJ databases">
        <title>Glutamicibacter mishrai S5-52T (LMG 29155T = KCTC 39846T).</title>
        <authorList>
            <person name="Das S.K."/>
        </authorList>
    </citation>
    <scope>NUCLEOTIDE SEQUENCE [LARGE SCALE GENOMIC DNA]</scope>
    <source>
        <strain evidence="1 2">S5-52</strain>
    </source>
</reference>
<dbReference type="SUPFAM" id="SSF52540">
    <property type="entry name" value="P-loop containing nucleoside triphosphate hydrolases"/>
    <property type="match status" value="1"/>
</dbReference>
<sequence length="373" mass="40179">MKWLTDTPLALEPQKNNRFVMTNLDDLVSVMPTEQAPAAEQATTQEPVCTIVSADPRIVESCAAIAVGAAVRIIQCTDPETLRLTASGPVLWGSDLAGLANNDGHRVDVLVGLESEGSQLWSQASRFPKARVALLPSAGQWLGEYLGLWAMRAGHGHTLAFTATAGGLGTSTLALLVAHAGTLTGLRSVVIDMDPHSQTLWPRASTKPPTGVGWEELQHSGGRLAAHQLAETLPQLRNTSVLTWSGTSEHEAVEEQLIIRLLAAARQGFDLVVLDTGRYPHPLQSVINQFIDRQVFTAQASCLPQRGEAVLCGEQRARCEPAISTEILGSFPISSRIIKADQRGELLDSFKSRRVRQSLANLCLIPQVQGQNS</sequence>
<dbReference type="Gene3D" id="3.40.50.300">
    <property type="entry name" value="P-loop containing nucleotide triphosphate hydrolases"/>
    <property type="match status" value="1"/>
</dbReference>
<evidence type="ECO:0008006" key="3">
    <source>
        <dbReference type="Google" id="ProtNLM"/>
    </source>
</evidence>
<evidence type="ECO:0000313" key="2">
    <source>
        <dbReference type="Proteomes" id="UP000502331"/>
    </source>
</evidence>
<keyword evidence="2" id="KW-1185">Reference proteome</keyword>
<dbReference type="EMBL" id="CP032549">
    <property type="protein sequence ID" value="QIV86319.1"/>
    <property type="molecule type" value="Genomic_DNA"/>
</dbReference>
<name>A0A6H0SIR4_9MICC</name>
<protein>
    <recommendedName>
        <fullName evidence="3">CobQ/CobB/MinD/ParA nucleotide binding domain-containing protein</fullName>
    </recommendedName>
</protein>
<dbReference type="InterPro" id="IPR027417">
    <property type="entry name" value="P-loop_NTPase"/>
</dbReference>
<proteinExistence type="predicted"/>
<dbReference type="RefSeq" id="WP_022874275.1">
    <property type="nucleotide sequence ID" value="NZ_CP032549.1"/>
</dbReference>
<dbReference type="AlphaFoldDB" id="A0A6H0SIR4"/>